<dbReference type="Pfam" id="PF20431">
    <property type="entry name" value="E_motif"/>
    <property type="match status" value="1"/>
</dbReference>
<protein>
    <recommendedName>
        <fullName evidence="5">Pentatricopeptide repeat-containing protein</fullName>
    </recommendedName>
</protein>
<sequence length="674" mass="75158">MGLEMLLPWTVEAEFGISCSFPLDATVYHRWSRPPDIISFCESAQSLRQVQQTHAQAVLHGVLPASISVSAALILRYALFGSSQKTCQILFSQSAGFARSPFLHNTLIRAHGMLGVCCRDGFLVYNEMFRSCVMPDDHTFPFVLKLCSDFLEVRKGLEAHGMLLKLSFDSDVYVNNTLLSFYGSCGDSLAARKVFDEMPEKDLVSWNSVIRVFSDNSCCTLPVCAALEDSKVGRGIHCCIFKVGLDTQLSIGNALIDAYGKCREVEASRRVFDEMTERNDVTWNATIVILGYNGCYEHAFSSFREVHGFSVRMGLDRDVFVSNSLIDMYSKSGHSTRASNVFHHMDKKNAISFNAMIANFAQNSLQQEAIALHVPGWHTFAPGRKFMQSHSIAEMGHLGMKHDTVSFVGALSACSNASEIKKGKEIHGFAVRRIFHSHQFVANSLLDLYTKCGQIDISRRIFDRMSHRDAASWNTMVLGYGMIGQVQTAIDLFESMRDDGVKYDSVSYIAVLSACSHGGLIEQGRRFFDEMIACNDIKPTEKHYANMVDLLGRCGLVDEAVHLVQSLPIEADSNVWGALLGACRLHGKLDLGCWAADQLLKLKPNHSGYYALLSNMYADAGRWKDADRVRELMKVKGVKKMPGCSWVQMQDQVYAFIAGERFEQLGSHFVGREV</sequence>
<dbReference type="Pfam" id="PF13041">
    <property type="entry name" value="PPR_2"/>
    <property type="match status" value="1"/>
</dbReference>
<dbReference type="Pfam" id="PF01535">
    <property type="entry name" value="PPR"/>
    <property type="match status" value="4"/>
</dbReference>
<keyword evidence="4" id="KW-1185">Reference proteome</keyword>
<dbReference type="PANTHER" id="PTHR47926">
    <property type="entry name" value="PENTATRICOPEPTIDE REPEAT-CONTAINING PROTEIN"/>
    <property type="match status" value="1"/>
</dbReference>
<evidence type="ECO:0008006" key="5">
    <source>
        <dbReference type="Google" id="ProtNLM"/>
    </source>
</evidence>
<dbReference type="GO" id="GO:0003723">
    <property type="term" value="F:RNA binding"/>
    <property type="evidence" value="ECO:0007669"/>
    <property type="project" value="InterPro"/>
</dbReference>
<dbReference type="EMBL" id="OOIL02001012">
    <property type="protein sequence ID" value="VFQ71357.1"/>
    <property type="molecule type" value="Genomic_DNA"/>
</dbReference>
<organism evidence="3 4">
    <name type="scientific">Cuscuta campestris</name>
    <dbReference type="NCBI Taxonomy" id="132261"/>
    <lineage>
        <taxon>Eukaryota</taxon>
        <taxon>Viridiplantae</taxon>
        <taxon>Streptophyta</taxon>
        <taxon>Embryophyta</taxon>
        <taxon>Tracheophyta</taxon>
        <taxon>Spermatophyta</taxon>
        <taxon>Magnoliopsida</taxon>
        <taxon>eudicotyledons</taxon>
        <taxon>Gunneridae</taxon>
        <taxon>Pentapetalae</taxon>
        <taxon>asterids</taxon>
        <taxon>lamiids</taxon>
        <taxon>Solanales</taxon>
        <taxon>Convolvulaceae</taxon>
        <taxon>Cuscuteae</taxon>
        <taxon>Cuscuta</taxon>
        <taxon>Cuscuta subgen. Grammica</taxon>
        <taxon>Cuscuta sect. Cleistogrammica</taxon>
    </lineage>
</organism>
<dbReference type="PROSITE" id="PS51375">
    <property type="entry name" value="PPR"/>
    <property type="match status" value="4"/>
</dbReference>
<dbReference type="InterPro" id="IPR002885">
    <property type="entry name" value="PPR_rpt"/>
</dbReference>
<dbReference type="AlphaFoldDB" id="A0A484L4U5"/>
<dbReference type="FunFam" id="1.25.40.10:FF:000280">
    <property type="entry name" value="Pentatricopeptide repeat-containing protein"/>
    <property type="match status" value="1"/>
</dbReference>
<evidence type="ECO:0000313" key="3">
    <source>
        <dbReference type="EMBL" id="VFQ71357.1"/>
    </source>
</evidence>
<dbReference type="InterPro" id="IPR046960">
    <property type="entry name" value="PPR_At4g14850-like_plant"/>
</dbReference>
<feature type="repeat" description="PPR" evidence="2">
    <location>
        <begin position="469"/>
        <end position="503"/>
    </location>
</feature>
<dbReference type="Gene3D" id="1.25.40.10">
    <property type="entry name" value="Tetratricopeptide repeat domain"/>
    <property type="match status" value="4"/>
</dbReference>
<keyword evidence="1" id="KW-0677">Repeat</keyword>
<gene>
    <name evidence="3" type="ORF">CCAM_LOCUS13133</name>
</gene>
<feature type="repeat" description="PPR" evidence="2">
    <location>
        <begin position="504"/>
        <end position="538"/>
    </location>
</feature>
<feature type="repeat" description="PPR" evidence="2">
    <location>
        <begin position="171"/>
        <end position="205"/>
    </location>
</feature>
<dbReference type="OrthoDB" id="1880841at2759"/>
<accession>A0A484L4U5</accession>
<reference evidence="3 4" key="1">
    <citation type="submission" date="2018-04" db="EMBL/GenBank/DDBJ databases">
        <authorList>
            <person name="Vogel A."/>
        </authorList>
    </citation>
    <scope>NUCLEOTIDE SEQUENCE [LARGE SCALE GENOMIC DNA]</scope>
</reference>
<dbReference type="GO" id="GO:0009451">
    <property type="term" value="P:RNA modification"/>
    <property type="evidence" value="ECO:0007669"/>
    <property type="project" value="InterPro"/>
</dbReference>
<evidence type="ECO:0000313" key="4">
    <source>
        <dbReference type="Proteomes" id="UP000595140"/>
    </source>
</evidence>
<proteinExistence type="predicted"/>
<dbReference type="InterPro" id="IPR046848">
    <property type="entry name" value="E_motif"/>
</dbReference>
<name>A0A484L4U5_9ASTE</name>
<dbReference type="FunFam" id="1.25.40.10:FF:000144">
    <property type="entry name" value="Pentatricopeptide repeat-containing protein, mitochondrial"/>
    <property type="match status" value="1"/>
</dbReference>
<dbReference type="Proteomes" id="UP000595140">
    <property type="component" value="Unassembled WGS sequence"/>
</dbReference>
<evidence type="ECO:0000256" key="1">
    <source>
        <dbReference type="ARBA" id="ARBA00022737"/>
    </source>
</evidence>
<dbReference type="InterPro" id="IPR011990">
    <property type="entry name" value="TPR-like_helical_dom_sf"/>
</dbReference>
<dbReference type="PANTHER" id="PTHR47926:SF427">
    <property type="entry name" value="TETRATRICOPEPTIDE-LIKE HELICAL DOMAIN SUPERFAMILY"/>
    <property type="match status" value="1"/>
</dbReference>
<feature type="repeat" description="PPR" evidence="2">
    <location>
        <begin position="318"/>
        <end position="352"/>
    </location>
</feature>
<evidence type="ECO:0000256" key="2">
    <source>
        <dbReference type="PROSITE-ProRule" id="PRU00708"/>
    </source>
</evidence>
<dbReference type="NCBIfam" id="TIGR00756">
    <property type="entry name" value="PPR"/>
    <property type="match status" value="4"/>
</dbReference>